<organism evidence="4 5">
    <name type="scientific">Pontibacter aydingkolensis</name>
    <dbReference type="NCBI Taxonomy" id="1911536"/>
    <lineage>
        <taxon>Bacteria</taxon>
        <taxon>Pseudomonadati</taxon>
        <taxon>Bacteroidota</taxon>
        <taxon>Cytophagia</taxon>
        <taxon>Cytophagales</taxon>
        <taxon>Hymenobacteraceae</taxon>
        <taxon>Pontibacter</taxon>
    </lineage>
</organism>
<dbReference type="CDD" id="cd03801">
    <property type="entry name" value="GT4_PimA-like"/>
    <property type="match status" value="1"/>
</dbReference>
<comment type="caution">
    <text evidence="4">The sequence shown here is derived from an EMBL/GenBank/DDBJ whole genome shotgun (WGS) entry which is preliminary data.</text>
</comment>
<gene>
    <name evidence="4" type="ORF">K0O23_05075</name>
</gene>
<dbReference type="Gene3D" id="3.40.50.2000">
    <property type="entry name" value="Glycogen Phosphorylase B"/>
    <property type="match status" value="2"/>
</dbReference>
<evidence type="ECO:0000259" key="2">
    <source>
        <dbReference type="Pfam" id="PF00534"/>
    </source>
</evidence>
<dbReference type="RefSeq" id="WP_219876313.1">
    <property type="nucleotide sequence ID" value="NZ_JAHYXK010000003.1"/>
</dbReference>
<dbReference type="InterPro" id="IPR028098">
    <property type="entry name" value="Glyco_trans_4-like_N"/>
</dbReference>
<name>A0ABS7CRE7_9BACT</name>
<dbReference type="Pfam" id="PF00534">
    <property type="entry name" value="Glycos_transf_1"/>
    <property type="match status" value="1"/>
</dbReference>
<keyword evidence="5" id="KW-1185">Reference proteome</keyword>
<evidence type="ECO:0000313" key="4">
    <source>
        <dbReference type="EMBL" id="MBW7466431.1"/>
    </source>
</evidence>
<keyword evidence="1" id="KW-0808">Transferase</keyword>
<evidence type="ECO:0000313" key="5">
    <source>
        <dbReference type="Proteomes" id="UP000813018"/>
    </source>
</evidence>
<dbReference type="SUPFAM" id="SSF53756">
    <property type="entry name" value="UDP-Glycosyltransferase/glycogen phosphorylase"/>
    <property type="match status" value="1"/>
</dbReference>
<feature type="domain" description="Glycosyltransferase subfamily 4-like N-terminal" evidence="3">
    <location>
        <begin position="22"/>
        <end position="195"/>
    </location>
</feature>
<dbReference type="EMBL" id="JAHYXK010000003">
    <property type="protein sequence ID" value="MBW7466431.1"/>
    <property type="molecule type" value="Genomic_DNA"/>
</dbReference>
<feature type="domain" description="Glycosyl transferase family 1" evidence="2">
    <location>
        <begin position="214"/>
        <end position="360"/>
    </location>
</feature>
<accession>A0ABS7CRE7</accession>
<evidence type="ECO:0000256" key="1">
    <source>
        <dbReference type="ARBA" id="ARBA00022679"/>
    </source>
</evidence>
<protein>
    <submittedName>
        <fullName evidence="4">Glycosyltransferase family 4 protein</fullName>
    </submittedName>
</protein>
<proteinExistence type="predicted"/>
<dbReference type="Pfam" id="PF13439">
    <property type="entry name" value="Glyco_transf_4"/>
    <property type="match status" value="1"/>
</dbReference>
<dbReference type="Proteomes" id="UP000813018">
    <property type="component" value="Unassembled WGS sequence"/>
</dbReference>
<sequence length="392" mass="44523">MRKAADQKPGVVYVVPAIAHEGISKQVLLQIDALLNKQYDVKLIVLTAVDRSVLATFAPKLCPEHVLELKQPDAHLSVRSLKSSVSVALQIRRFLRREHPQVVFAHAPYAHFIMRLTMLLSRGKISSIKLWQYFHITQYAEYPLISWRRKLINNLNKWLANRFDFGHIFVSESVKADVQAHLIKAKNSKVVYNAISRPSIETAQASYATSVFRILLPGRVESSKGQLWFIEPLKEFIRQEQLSPDQMQIVVAGEGSQLVKLQQEIKLQNLQAFVKVVGKIPNSELMLYMQQSNLVVVPSFVEGLPLVILEALQQKSIVLASDIAPNREVISSKEIGYLFKAGNITDCVDKLQFIYQHREQQLVDKTAIEEHLNSKFSFEKHIQNLIAVVESA</sequence>
<evidence type="ECO:0000259" key="3">
    <source>
        <dbReference type="Pfam" id="PF13439"/>
    </source>
</evidence>
<dbReference type="InterPro" id="IPR001296">
    <property type="entry name" value="Glyco_trans_1"/>
</dbReference>
<dbReference type="PANTHER" id="PTHR46401:SF2">
    <property type="entry name" value="GLYCOSYLTRANSFERASE WBBK-RELATED"/>
    <property type="match status" value="1"/>
</dbReference>
<dbReference type="PANTHER" id="PTHR46401">
    <property type="entry name" value="GLYCOSYLTRANSFERASE WBBK-RELATED"/>
    <property type="match status" value="1"/>
</dbReference>
<reference evidence="4 5" key="1">
    <citation type="journal article" date="2016" name="Int. J. Syst. Evol. Microbiol.">
        <title>Pontibacter aydingkolensis sp. nov., isolated from soil of a salt lake.</title>
        <authorList>
            <person name="Osman G."/>
            <person name="Zhang T."/>
            <person name="Lou K."/>
            <person name="Gao Y."/>
            <person name="Chang W."/>
            <person name="Lin Q."/>
            <person name="Yang H.M."/>
            <person name="Huo X.D."/>
            <person name="Wang N."/>
        </authorList>
    </citation>
    <scope>NUCLEOTIDE SEQUENCE [LARGE SCALE GENOMIC DNA]</scope>
    <source>
        <strain evidence="4 5">KACC 19255</strain>
    </source>
</reference>